<sequence length="302" mass="33634">MRKSKKQRISETPEIQEKKELLLDNIDFETIKPTDSVLAVAGTYERLLYGLVIRYDSQNEKLSITPRFIMPTHINCVTSVSIGKKYLASGSADEVIKLFDLKKQKELGSLHEHSGTINKVEFFGSSHLISASTDATIMIFRTKDWEVLKVLRGHLKPINDISIHPSGKLAISVAQDYTAILWNLLTGQKAMRTKLGYEGTLVRFNTSGDSYAITDKFNNVYVIKAISKQAIIDPSGEKIDLLISISSDSKLKVWNMESVISSCLKSSEQSQDSSKTQLEPLATYDSGCRLTCLTSSVDPLSF</sequence>
<name>A0A1R0GVH1_9FUNG</name>
<dbReference type="InterPro" id="IPR051959">
    <property type="entry name" value="PAK1-Kinase_Regulator"/>
</dbReference>
<keyword evidence="1 3" id="KW-0853">WD repeat</keyword>
<dbReference type="AlphaFoldDB" id="A0A1R0GVH1"/>
<organism evidence="4 5">
    <name type="scientific">Smittium mucronatum</name>
    <dbReference type="NCBI Taxonomy" id="133383"/>
    <lineage>
        <taxon>Eukaryota</taxon>
        <taxon>Fungi</taxon>
        <taxon>Fungi incertae sedis</taxon>
        <taxon>Zoopagomycota</taxon>
        <taxon>Kickxellomycotina</taxon>
        <taxon>Harpellomycetes</taxon>
        <taxon>Harpellales</taxon>
        <taxon>Legeriomycetaceae</taxon>
        <taxon>Smittium</taxon>
    </lineage>
</organism>
<feature type="repeat" description="WD" evidence="3">
    <location>
        <begin position="70"/>
        <end position="109"/>
    </location>
</feature>
<keyword evidence="2" id="KW-0677">Repeat</keyword>
<dbReference type="SUPFAM" id="SSF50978">
    <property type="entry name" value="WD40 repeat-like"/>
    <property type="match status" value="1"/>
</dbReference>
<dbReference type="GO" id="GO:0016301">
    <property type="term" value="F:kinase activity"/>
    <property type="evidence" value="ECO:0007669"/>
    <property type="project" value="UniProtKB-KW"/>
</dbReference>
<keyword evidence="5" id="KW-1185">Reference proteome</keyword>
<dbReference type="STRING" id="133383.A0A1R0GVH1"/>
<dbReference type="EMBL" id="LSSL01003017">
    <property type="protein sequence ID" value="OLY80893.1"/>
    <property type="molecule type" value="Genomic_DNA"/>
</dbReference>
<dbReference type="InterPro" id="IPR001680">
    <property type="entry name" value="WD40_rpt"/>
</dbReference>
<dbReference type="InterPro" id="IPR015943">
    <property type="entry name" value="WD40/YVTN_repeat-like_dom_sf"/>
</dbReference>
<dbReference type="OrthoDB" id="308449at2759"/>
<dbReference type="PROSITE" id="PS50082">
    <property type="entry name" value="WD_REPEATS_2"/>
    <property type="match status" value="2"/>
</dbReference>
<evidence type="ECO:0000313" key="4">
    <source>
        <dbReference type="EMBL" id="OLY80893.1"/>
    </source>
</evidence>
<dbReference type="SMART" id="SM00320">
    <property type="entry name" value="WD40"/>
    <property type="match status" value="4"/>
</dbReference>
<evidence type="ECO:0000256" key="2">
    <source>
        <dbReference type="ARBA" id="ARBA00022737"/>
    </source>
</evidence>
<dbReference type="Proteomes" id="UP000187455">
    <property type="component" value="Unassembled WGS sequence"/>
</dbReference>
<dbReference type="PROSITE" id="PS50294">
    <property type="entry name" value="WD_REPEATS_REGION"/>
    <property type="match status" value="1"/>
</dbReference>
<evidence type="ECO:0000256" key="1">
    <source>
        <dbReference type="ARBA" id="ARBA00022574"/>
    </source>
</evidence>
<dbReference type="InterPro" id="IPR036322">
    <property type="entry name" value="WD40_repeat_dom_sf"/>
</dbReference>
<accession>A0A1R0GVH1</accession>
<evidence type="ECO:0000256" key="3">
    <source>
        <dbReference type="PROSITE-ProRule" id="PRU00221"/>
    </source>
</evidence>
<comment type="caution">
    <text evidence="4">The sequence shown here is derived from an EMBL/GenBank/DDBJ whole genome shotgun (WGS) entry which is preliminary data.</text>
</comment>
<keyword evidence="4" id="KW-0418">Kinase</keyword>
<proteinExistence type="predicted"/>
<dbReference type="Gene3D" id="2.130.10.10">
    <property type="entry name" value="YVTN repeat-like/Quinoprotein amine dehydrogenase"/>
    <property type="match status" value="1"/>
</dbReference>
<keyword evidence="4" id="KW-0808">Transferase</keyword>
<evidence type="ECO:0000313" key="5">
    <source>
        <dbReference type="Proteomes" id="UP000187455"/>
    </source>
</evidence>
<dbReference type="PANTHER" id="PTHR44675:SF1">
    <property type="entry name" value="P21-ACTIVATED PROTEIN KINASE-INTERACTING PROTEIN 1"/>
    <property type="match status" value="1"/>
</dbReference>
<feature type="repeat" description="WD" evidence="3">
    <location>
        <begin position="151"/>
        <end position="192"/>
    </location>
</feature>
<dbReference type="Pfam" id="PF00400">
    <property type="entry name" value="WD40"/>
    <property type="match status" value="3"/>
</dbReference>
<dbReference type="InterPro" id="IPR019775">
    <property type="entry name" value="WD40_repeat_CS"/>
</dbReference>
<dbReference type="PANTHER" id="PTHR44675">
    <property type="entry name" value="PAK1 INTERACTING PROTEIN 1"/>
    <property type="match status" value="1"/>
</dbReference>
<gene>
    <name evidence="4" type="ORF">AYI68_g5005</name>
</gene>
<dbReference type="PROSITE" id="PS00678">
    <property type="entry name" value="WD_REPEATS_1"/>
    <property type="match status" value="1"/>
</dbReference>
<protein>
    <submittedName>
        <fullName evidence="4">p21-activated protein kinase-interacting protein 1-like</fullName>
    </submittedName>
</protein>
<reference evidence="4 5" key="1">
    <citation type="journal article" date="2016" name="Mol. Biol. Evol.">
        <title>Genome-Wide Survey of Gut Fungi (Harpellales) Reveals the First Horizontally Transferred Ubiquitin Gene from a Mosquito Host.</title>
        <authorList>
            <person name="Wang Y."/>
            <person name="White M.M."/>
            <person name="Kvist S."/>
            <person name="Moncalvo J.M."/>
        </authorList>
    </citation>
    <scope>NUCLEOTIDE SEQUENCE [LARGE SCALE GENOMIC DNA]</scope>
    <source>
        <strain evidence="4 5">ALG-7-W6</strain>
    </source>
</reference>